<keyword evidence="2" id="KW-1185">Reference proteome</keyword>
<gene>
    <name evidence="1" type="primary">A02g510570.1_BraROA</name>
    <name evidence="1" type="ORF">IGI04_007730</name>
</gene>
<sequence length="54" mass="6218">MCLCFHSSYCLCFTSSACPVLIDDFVERTDEQKKDYRCCHTGLRSVPGLKRIKI</sequence>
<dbReference type="EMBL" id="JADBGQ010000002">
    <property type="protein sequence ID" value="KAG5411411.1"/>
    <property type="molecule type" value="Genomic_DNA"/>
</dbReference>
<protein>
    <submittedName>
        <fullName evidence="1">Uncharacterized protein</fullName>
    </submittedName>
</protein>
<proteinExistence type="predicted"/>
<organism evidence="1 2">
    <name type="scientific">Brassica rapa subsp. trilocularis</name>
    <dbReference type="NCBI Taxonomy" id="1813537"/>
    <lineage>
        <taxon>Eukaryota</taxon>
        <taxon>Viridiplantae</taxon>
        <taxon>Streptophyta</taxon>
        <taxon>Embryophyta</taxon>
        <taxon>Tracheophyta</taxon>
        <taxon>Spermatophyta</taxon>
        <taxon>Magnoliopsida</taxon>
        <taxon>eudicotyledons</taxon>
        <taxon>Gunneridae</taxon>
        <taxon>Pentapetalae</taxon>
        <taxon>rosids</taxon>
        <taxon>malvids</taxon>
        <taxon>Brassicales</taxon>
        <taxon>Brassicaceae</taxon>
        <taxon>Brassiceae</taxon>
        <taxon>Brassica</taxon>
    </lineage>
</organism>
<name>A0ABQ7NMM2_BRACM</name>
<evidence type="ECO:0000313" key="1">
    <source>
        <dbReference type="EMBL" id="KAG5411411.1"/>
    </source>
</evidence>
<accession>A0ABQ7NMM2</accession>
<reference evidence="1 2" key="1">
    <citation type="submission" date="2021-03" db="EMBL/GenBank/DDBJ databases">
        <authorList>
            <person name="King G.J."/>
            <person name="Bancroft I."/>
            <person name="Baten A."/>
            <person name="Bloomfield J."/>
            <person name="Borpatragohain P."/>
            <person name="He Z."/>
            <person name="Irish N."/>
            <person name="Irwin J."/>
            <person name="Liu K."/>
            <person name="Mauleon R.P."/>
            <person name="Moore J."/>
            <person name="Morris R."/>
            <person name="Ostergaard L."/>
            <person name="Wang B."/>
            <person name="Wells R."/>
        </authorList>
    </citation>
    <scope>NUCLEOTIDE SEQUENCE [LARGE SCALE GENOMIC DNA]</scope>
    <source>
        <strain evidence="1">R-o-18</strain>
        <tissue evidence="1">Leaf</tissue>
    </source>
</reference>
<dbReference type="Proteomes" id="UP000823674">
    <property type="component" value="Chromosome A02"/>
</dbReference>
<evidence type="ECO:0000313" key="2">
    <source>
        <dbReference type="Proteomes" id="UP000823674"/>
    </source>
</evidence>
<comment type="caution">
    <text evidence="1">The sequence shown here is derived from an EMBL/GenBank/DDBJ whole genome shotgun (WGS) entry which is preliminary data.</text>
</comment>